<accession>A0A6M8BBQ3</accession>
<evidence type="ECO:0000313" key="1">
    <source>
        <dbReference type="EMBL" id="QKD83542.1"/>
    </source>
</evidence>
<dbReference type="Proteomes" id="UP000505210">
    <property type="component" value="Chromosome"/>
</dbReference>
<dbReference type="RefSeq" id="WP_172357366.1">
    <property type="nucleotide sequence ID" value="NZ_CP053661.1"/>
</dbReference>
<name>A0A6M8BBQ3_9CYAN</name>
<protein>
    <submittedName>
        <fullName evidence="1">Uncharacterized protein</fullName>
    </submittedName>
</protein>
<evidence type="ECO:0000313" key="2">
    <source>
        <dbReference type="Proteomes" id="UP000505210"/>
    </source>
</evidence>
<reference evidence="1 2" key="1">
    <citation type="submission" date="2020-05" db="EMBL/GenBank/DDBJ databases">
        <title>Complete genome sequence of of a novel Thermoleptolyngbya strain isolated from hot springs of Ganzi, Sichuan China.</title>
        <authorList>
            <person name="Tang J."/>
            <person name="Daroch M."/>
            <person name="Li L."/>
            <person name="Waleron K."/>
            <person name="Waleron M."/>
            <person name="Waleron M."/>
        </authorList>
    </citation>
    <scope>NUCLEOTIDE SEQUENCE [LARGE SCALE GENOMIC DNA]</scope>
    <source>
        <strain evidence="1 2">PKUAC-SCTA183</strain>
    </source>
</reference>
<gene>
    <name evidence="1" type="ORF">HPC62_16245</name>
</gene>
<dbReference type="KEGG" id="theu:HPC62_16245"/>
<dbReference type="AlphaFoldDB" id="A0A6M8BBQ3"/>
<organism evidence="1 2">
    <name type="scientific">Thermoleptolyngbya sichuanensis A183</name>
    <dbReference type="NCBI Taxonomy" id="2737172"/>
    <lineage>
        <taxon>Bacteria</taxon>
        <taxon>Bacillati</taxon>
        <taxon>Cyanobacteriota</taxon>
        <taxon>Cyanophyceae</taxon>
        <taxon>Oculatellales</taxon>
        <taxon>Oculatellaceae</taxon>
        <taxon>Thermoleptolyngbya</taxon>
        <taxon>Thermoleptolyngbya sichuanensis</taxon>
    </lineage>
</organism>
<dbReference type="EMBL" id="CP053661">
    <property type="protein sequence ID" value="QKD83542.1"/>
    <property type="molecule type" value="Genomic_DNA"/>
</dbReference>
<proteinExistence type="predicted"/>
<keyword evidence="2" id="KW-1185">Reference proteome</keyword>
<sequence length="46" mass="4992">MVALSVRFAEFLPRGGDRGKGRVAGDRPQSSAIALSHLRLPSVQMR</sequence>